<feature type="region of interest" description="Disordered" evidence="5">
    <location>
        <begin position="52"/>
        <end position="103"/>
    </location>
</feature>
<dbReference type="GeneID" id="37030929"/>
<feature type="domain" description="Methyltransferase type 12" evidence="6">
    <location>
        <begin position="109"/>
        <end position="168"/>
    </location>
</feature>
<dbReference type="GO" id="GO:0008173">
    <property type="term" value="F:RNA methyltransferase activity"/>
    <property type="evidence" value="ECO:0007669"/>
    <property type="project" value="UniProtKB-ARBA"/>
</dbReference>
<evidence type="ECO:0000313" key="7">
    <source>
        <dbReference type="EMBL" id="PWN29231.1"/>
    </source>
</evidence>
<dbReference type="EMBL" id="KZ819664">
    <property type="protein sequence ID" value="PWN29231.1"/>
    <property type="molecule type" value="Genomic_DNA"/>
</dbReference>
<evidence type="ECO:0000313" key="8">
    <source>
        <dbReference type="Proteomes" id="UP000245884"/>
    </source>
</evidence>
<dbReference type="InterPro" id="IPR029063">
    <property type="entry name" value="SAM-dependent_MTases_sf"/>
</dbReference>
<keyword evidence="3 4" id="KW-0808">Transferase</keyword>
<gene>
    <name evidence="7" type="ORF">BDZ90DRAFT_278608</name>
</gene>
<dbReference type="STRING" id="1569628.A0A316UY48"/>
<evidence type="ECO:0000256" key="1">
    <source>
        <dbReference type="ARBA" id="ARBA00009725"/>
    </source>
</evidence>
<keyword evidence="2 4" id="KW-0489">Methyltransferase</keyword>
<evidence type="ECO:0000259" key="6">
    <source>
        <dbReference type="Pfam" id="PF08242"/>
    </source>
</evidence>
<dbReference type="AlphaFoldDB" id="A0A316UY48"/>
<dbReference type="OrthoDB" id="417697at2759"/>
<feature type="compositionally biased region" description="Acidic residues" evidence="5">
    <location>
        <begin position="73"/>
        <end position="82"/>
    </location>
</feature>
<dbReference type="Gene3D" id="3.40.50.150">
    <property type="entry name" value="Vaccinia Virus protein VP39"/>
    <property type="match status" value="1"/>
</dbReference>
<name>A0A316UY48_9BASI</name>
<evidence type="ECO:0000256" key="5">
    <source>
        <dbReference type="SAM" id="MobiDB-lite"/>
    </source>
</evidence>
<dbReference type="GO" id="GO:0008757">
    <property type="term" value="F:S-adenosylmethionine-dependent methyltransferase activity"/>
    <property type="evidence" value="ECO:0007669"/>
    <property type="project" value="UniProtKB-ARBA"/>
</dbReference>
<proteinExistence type="inferred from homology"/>
<keyword evidence="8" id="KW-1185">Reference proteome</keyword>
<comment type="similarity">
    <text evidence="1 4">Belongs to the methyltransferase superfamily. METL family.</text>
</comment>
<dbReference type="EC" id="2.1.1.-" evidence="4"/>
<dbReference type="SUPFAM" id="SSF53335">
    <property type="entry name" value="S-adenosyl-L-methionine-dependent methyltransferases"/>
    <property type="match status" value="1"/>
</dbReference>
<accession>A0A316UY48</accession>
<dbReference type="PANTHER" id="PTHR22809:SF5">
    <property type="entry name" value="TRNA N(3)-METHYLCYTIDINE METHYLTRANSFERASE METTL6"/>
    <property type="match status" value="1"/>
</dbReference>
<dbReference type="PANTHER" id="PTHR22809">
    <property type="entry name" value="METHYLTRANSFERASE-RELATED"/>
    <property type="match status" value="1"/>
</dbReference>
<sequence length="345" mass="38235">MAEPSSSSTPASLPRALVSRLERDAQKNWDKWWKIHETRFFRDRNWTDREFGALKGSGAADGQPKSGGNQGGEEGEDDDEAAELVQRSLAASSSASSSSSAPAAPPVLLEVGCGVGNMVWPLLDKMPTLKVHCCDFSDRAIELLKQHPRYDPSRVHAFVWDITRPEQPYSNDSEDSTPTTLFSLMTSHPFGPPTLVSSVFCLSAIPPALHLPTLTSLFALFPATASSRPPPATLLFRDYGRGDLAESRFSVRKRAWDEPHLLSSEGLPHYRRGDGTMTYFFDEEYLRPLVQQAIAARGEEGIATWDEELGIVERIGQNRKKGLTLTRKFLQGAWTRRSSQPMSSE</sequence>
<comment type="function">
    <text evidence="4">S-adenosyl-L-methionine-dependent methyltransferase.</text>
</comment>
<dbReference type="Pfam" id="PF08242">
    <property type="entry name" value="Methyltransf_12"/>
    <property type="match status" value="1"/>
</dbReference>
<organism evidence="7 8">
    <name type="scientific">Jaminaea rosea</name>
    <dbReference type="NCBI Taxonomy" id="1569628"/>
    <lineage>
        <taxon>Eukaryota</taxon>
        <taxon>Fungi</taxon>
        <taxon>Dikarya</taxon>
        <taxon>Basidiomycota</taxon>
        <taxon>Ustilaginomycotina</taxon>
        <taxon>Exobasidiomycetes</taxon>
        <taxon>Microstromatales</taxon>
        <taxon>Microstromatales incertae sedis</taxon>
        <taxon>Jaminaea</taxon>
    </lineage>
</organism>
<evidence type="ECO:0000256" key="2">
    <source>
        <dbReference type="ARBA" id="ARBA00022603"/>
    </source>
</evidence>
<dbReference type="PIRSF" id="PIRSF037755">
    <property type="entry name" value="Mettl2_prd"/>
    <property type="match status" value="1"/>
</dbReference>
<reference evidence="7 8" key="1">
    <citation type="journal article" date="2018" name="Mol. Biol. Evol.">
        <title>Broad Genomic Sampling Reveals a Smut Pathogenic Ancestry of the Fungal Clade Ustilaginomycotina.</title>
        <authorList>
            <person name="Kijpornyongpan T."/>
            <person name="Mondo S.J."/>
            <person name="Barry K."/>
            <person name="Sandor L."/>
            <person name="Lee J."/>
            <person name="Lipzen A."/>
            <person name="Pangilinan J."/>
            <person name="LaButti K."/>
            <person name="Hainaut M."/>
            <person name="Henrissat B."/>
            <person name="Grigoriev I.V."/>
            <person name="Spatafora J.W."/>
            <person name="Aime M.C."/>
        </authorList>
    </citation>
    <scope>NUCLEOTIDE SEQUENCE [LARGE SCALE GENOMIC DNA]</scope>
    <source>
        <strain evidence="7 8">MCA 5214</strain>
    </source>
</reference>
<dbReference type="InterPro" id="IPR013217">
    <property type="entry name" value="Methyltransf_12"/>
</dbReference>
<dbReference type="GO" id="GO:0032259">
    <property type="term" value="P:methylation"/>
    <property type="evidence" value="ECO:0007669"/>
    <property type="project" value="UniProtKB-KW"/>
</dbReference>
<dbReference type="Proteomes" id="UP000245884">
    <property type="component" value="Unassembled WGS sequence"/>
</dbReference>
<protein>
    <recommendedName>
        <fullName evidence="4">tRNA N(3)-methylcytidine methyltransferase</fullName>
        <ecNumber evidence="4">2.1.1.-</ecNumber>
    </recommendedName>
</protein>
<dbReference type="RefSeq" id="XP_025363843.1">
    <property type="nucleotide sequence ID" value="XM_025509106.1"/>
</dbReference>
<feature type="compositionally biased region" description="Low complexity" evidence="5">
    <location>
        <begin position="90"/>
        <end position="102"/>
    </location>
</feature>
<dbReference type="InterPro" id="IPR026113">
    <property type="entry name" value="METTL2/6/8-like"/>
</dbReference>
<evidence type="ECO:0000256" key="3">
    <source>
        <dbReference type="ARBA" id="ARBA00022679"/>
    </source>
</evidence>
<evidence type="ECO:0000256" key="4">
    <source>
        <dbReference type="PIRNR" id="PIRNR037755"/>
    </source>
</evidence>